<organism evidence="1 2">
    <name type="scientific">uncultured phage_Deep1-GF2-KM23-C739</name>
    <dbReference type="NCBI Taxonomy" id="2740798"/>
    <lineage>
        <taxon>Viruses</taxon>
        <taxon>Duplodnaviria</taxon>
        <taxon>Heunggongvirae</taxon>
        <taxon>Uroviricota</taxon>
        <taxon>Caudoviricetes</taxon>
        <taxon>Autographivirales</taxon>
        <taxon>Chosvirus</taxon>
        <taxon>Chosvirus KM23C739</taxon>
    </lineage>
</organism>
<protein>
    <submittedName>
        <fullName evidence="1">Uncharacterized protein</fullName>
    </submittedName>
</protein>
<dbReference type="EMBL" id="KT997847">
    <property type="protein sequence ID" value="ANS05478.1"/>
    <property type="molecule type" value="Genomic_DNA"/>
</dbReference>
<dbReference type="RefSeq" id="YP_009810992.1">
    <property type="nucleotide sequence ID" value="NC_048050.1"/>
</dbReference>
<sequence>MKANKKAPYDRPPITGIGLNTYMKRNNLKSPVDVIKAFKNDKSLKVKSWQNLIWYLEQMNYKPDEVFEYALTAVSNTKERWNRHRIFREYEINESGAIEDMCKYYKTHLKSKLPLKVFFGSKFLKDWCSNNNVLFSSEENFRQCLKGMVKSFNKKYPKDKLPEKLK</sequence>
<reference evidence="1 2" key="1">
    <citation type="submission" date="2015-11" db="EMBL/GenBank/DDBJ databases">
        <title>Genomes of Abundant and Widespread Viruses from the Deep Ocean.</title>
        <authorList>
            <person name="Mizuno C.M."/>
            <person name="Ghai R."/>
            <person name="Saghai A."/>
            <person name="Lopez-Garcia P."/>
            <person name="Rodriguez-Valera F."/>
        </authorList>
    </citation>
    <scope>NUCLEOTIDE SEQUENCE [LARGE SCALE GENOMIC DNA]</scope>
</reference>
<evidence type="ECO:0000313" key="1">
    <source>
        <dbReference type="EMBL" id="ANS05478.1"/>
    </source>
</evidence>
<accession>A0A1B1IVW8</accession>
<dbReference type="GeneID" id="55002015"/>
<dbReference type="KEGG" id="vg:55002015"/>
<dbReference type="Proteomes" id="UP000505242">
    <property type="component" value="Genome"/>
</dbReference>
<name>A0A1B1IVW8_9CAUD</name>
<evidence type="ECO:0000313" key="2">
    <source>
        <dbReference type="Proteomes" id="UP000505242"/>
    </source>
</evidence>
<keyword evidence="2" id="KW-1185">Reference proteome</keyword>
<proteinExistence type="predicted"/>